<evidence type="ECO:0000313" key="1">
    <source>
        <dbReference type="EMBL" id="EFP98414.1"/>
    </source>
</evidence>
<dbReference type="eggNOG" id="COG2990">
    <property type="taxonomic scope" value="Bacteria"/>
</dbReference>
<reference evidence="1 2" key="1">
    <citation type="journal article" date="2012" name="Int. J. Syst. Evol. Microbiol.">
        <title>Vibrio caribbeanicus sp. nov., isolated from the marine sponge Scleritoderma cyanea.</title>
        <authorList>
            <person name="Hoffmann M."/>
            <person name="Monday S.R."/>
            <person name="Allard M.W."/>
            <person name="Strain E.A."/>
            <person name="Whittaker P."/>
            <person name="Naum M."/>
            <person name="McCarthy P.J."/>
            <person name="Lopez J.V."/>
            <person name="Fischer M."/>
            <person name="Brown E.W."/>
        </authorList>
    </citation>
    <scope>NUCLEOTIDE SEQUENCE [LARGE SCALE GENOMIC DNA]</scope>
    <source>
        <strain evidence="1 2">ATCC BAA-2122</strain>
    </source>
</reference>
<dbReference type="PANTHER" id="PTHR38785">
    <property type="entry name" value="HOMOLOG OF VIRK"/>
    <property type="match status" value="1"/>
</dbReference>
<organism evidence="1 2">
    <name type="scientific">Vibrio caribbeanicus ATCC BAA-2122</name>
    <dbReference type="NCBI Taxonomy" id="796620"/>
    <lineage>
        <taxon>Bacteria</taxon>
        <taxon>Pseudomonadati</taxon>
        <taxon>Pseudomonadota</taxon>
        <taxon>Gammaproteobacteria</taxon>
        <taxon>Vibrionales</taxon>
        <taxon>Vibrionaceae</taxon>
        <taxon>Vibrio</taxon>
    </lineage>
</organism>
<dbReference type="RefSeq" id="WP_009599338.1">
    <property type="nucleotide sequence ID" value="NZ_AEIU01000003.1"/>
</dbReference>
<dbReference type="EMBL" id="AEIU01000003">
    <property type="protein sequence ID" value="EFP98414.1"/>
    <property type="molecule type" value="Genomic_DNA"/>
</dbReference>
<dbReference type="AlphaFoldDB" id="E3BEP7"/>
<protein>
    <submittedName>
        <fullName evidence="1">Putative virK protein</fullName>
    </submittedName>
</protein>
<dbReference type="Proteomes" id="UP000002943">
    <property type="component" value="Unassembled WGS sequence"/>
</dbReference>
<evidence type="ECO:0000313" key="2">
    <source>
        <dbReference type="Proteomes" id="UP000002943"/>
    </source>
</evidence>
<dbReference type="InterPro" id="IPR007488">
    <property type="entry name" value="DUF535"/>
</dbReference>
<comment type="caution">
    <text evidence="1">The sequence shown here is derived from an EMBL/GenBank/DDBJ whole genome shotgun (WGS) entry which is preliminary data.</text>
</comment>
<accession>E3BEP7</accession>
<dbReference type="GO" id="GO:0006974">
    <property type="term" value="P:DNA damage response"/>
    <property type="evidence" value="ECO:0007669"/>
    <property type="project" value="TreeGrafter"/>
</dbReference>
<gene>
    <name evidence="1" type="ORF">VIBC2010_15914</name>
</gene>
<sequence length="267" mass="31539">MNIKELSKISYPENKYKQTKFIVRALYYYRYLKHLYTSMNPRVANLIIQNHSEFYTKAMRPYMALALDKKVAMDMISQHHDWVEDNHLMAVYDSGLPIRDLTVGEDSYQFILSYEPRYWKEGELTLRLTDNIQNFYVISFTIYDGRAYVGGVQGPEHDGGFSKKITKGLFGLRPKSLILEVLRLWLKDKGINEILGIKNKKHTYSSIRYGNINFDFDSYWKEHGGQSLDVNFYQIPLSQSRKDLAALSRTKRKMYKKRYEFLDTLEV</sequence>
<name>E3BEP7_9VIBR</name>
<proteinExistence type="predicted"/>
<dbReference type="STRING" id="796620.VIBC2010_15914"/>
<dbReference type="PANTHER" id="PTHR38785:SF1">
    <property type="entry name" value="HOMOLOG OF VIRK"/>
    <property type="match status" value="1"/>
</dbReference>
<keyword evidence="2" id="KW-1185">Reference proteome</keyword>
<dbReference type="Pfam" id="PF04393">
    <property type="entry name" value="DUF535"/>
    <property type="match status" value="1"/>
</dbReference>
<dbReference type="OrthoDB" id="6835762at2"/>